<dbReference type="SUPFAM" id="SSF51556">
    <property type="entry name" value="Metallo-dependent hydrolases"/>
    <property type="match status" value="1"/>
</dbReference>
<gene>
    <name evidence="5" type="ORF">EAY64_12045</name>
</gene>
<keyword evidence="3" id="KW-0378">Hydrolase</keyword>
<dbReference type="InterPro" id="IPR001130">
    <property type="entry name" value="TatD-like"/>
</dbReference>
<organism evidence="5 6">
    <name type="scientific">Aquitalea palustris</name>
    <dbReference type="NCBI Taxonomy" id="2480983"/>
    <lineage>
        <taxon>Bacteria</taxon>
        <taxon>Pseudomonadati</taxon>
        <taxon>Pseudomonadota</taxon>
        <taxon>Betaproteobacteria</taxon>
        <taxon>Neisseriales</taxon>
        <taxon>Chromobacteriaceae</taxon>
        <taxon>Aquitalea</taxon>
    </lineage>
</organism>
<dbReference type="CDD" id="cd01310">
    <property type="entry name" value="TatD_DNAse"/>
    <property type="match status" value="1"/>
</dbReference>
<feature type="binding site" evidence="4">
    <location>
        <position position="17"/>
    </location>
    <ligand>
        <name>a divalent metal cation</name>
        <dbReference type="ChEBI" id="CHEBI:60240"/>
        <label>1</label>
    </ligand>
</feature>
<dbReference type="OrthoDB" id="9810005at2"/>
<dbReference type="PANTHER" id="PTHR46124:SF2">
    <property type="entry name" value="D-AMINOACYL-TRNA DEACYLASE"/>
    <property type="match status" value="1"/>
</dbReference>
<sequence>MRFQPAPGCCLIDSHCHLDAPEFDGQRDAIVAAAQAAGIGQLLLPSIHSDSFADSLAMRQRYGCWIAFGLHPIYLQRHMDEHLQLLEQHLQQHAPVAVGEIGLDYYVPGLDATRQEQLLVEQLKLARKYNLPVLLHVRRAQDRILKYLRQIPVPGGIAHAFNGSRQQADAFIQLGFKLGFGGAMSYSGSRRIRELAATLPLEALVLETDAPDIRPQWATQQPNTPANLQKFAMIMAELRNMDLNTLTAALWSNTYQAVGLALPSGQGDNKG</sequence>
<evidence type="ECO:0000256" key="4">
    <source>
        <dbReference type="PIRSR" id="PIRSR005902-1"/>
    </source>
</evidence>
<feature type="binding site" evidence="4">
    <location>
        <position position="100"/>
    </location>
    <ligand>
        <name>a divalent metal cation</name>
        <dbReference type="ChEBI" id="CHEBI:60240"/>
        <label>1</label>
    </ligand>
</feature>
<keyword evidence="6" id="KW-1185">Reference proteome</keyword>
<comment type="similarity">
    <text evidence="1">Belongs to the metallo-dependent hydrolases superfamily. TatD-type hydrolase family.</text>
</comment>
<feature type="binding site" evidence="4">
    <location>
        <position position="159"/>
    </location>
    <ligand>
        <name>a divalent metal cation</name>
        <dbReference type="ChEBI" id="CHEBI:60240"/>
        <label>2</label>
    </ligand>
</feature>
<keyword evidence="2 4" id="KW-0479">Metal-binding</keyword>
<dbReference type="GO" id="GO:0046872">
    <property type="term" value="F:metal ion binding"/>
    <property type="evidence" value="ECO:0007669"/>
    <property type="project" value="UniProtKB-KW"/>
</dbReference>
<evidence type="ECO:0000313" key="6">
    <source>
        <dbReference type="Proteomes" id="UP000274139"/>
    </source>
</evidence>
<dbReference type="InterPro" id="IPR018228">
    <property type="entry name" value="DNase_TatD-rel_CS"/>
</dbReference>
<dbReference type="FunFam" id="3.20.20.140:FF:000005">
    <property type="entry name" value="TatD family hydrolase"/>
    <property type="match status" value="1"/>
</dbReference>
<proteinExistence type="inferred from homology"/>
<feature type="binding site" evidence="4">
    <location>
        <position position="15"/>
    </location>
    <ligand>
        <name>a divalent metal cation</name>
        <dbReference type="ChEBI" id="CHEBI:60240"/>
        <label>1</label>
    </ligand>
</feature>
<evidence type="ECO:0000256" key="3">
    <source>
        <dbReference type="ARBA" id="ARBA00022801"/>
    </source>
</evidence>
<accession>A0A454JHD4</accession>
<dbReference type="PROSITE" id="PS01090">
    <property type="entry name" value="TATD_2"/>
    <property type="match status" value="1"/>
</dbReference>
<dbReference type="RefSeq" id="WP_103525008.1">
    <property type="nucleotide sequence ID" value="NZ_JAIZDC010000016.1"/>
</dbReference>
<evidence type="ECO:0000313" key="5">
    <source>
        <dbReference type="EMBL" id="RMC96496.1"/>
    </source>
</evidence>
<comment type="caution">
    <text evidence="5">The sequence shown here is derived from an EMBL/GenBank/DDBJ whole genome shotgun (WGS) entry which is preliminary data.</text>
</comment>
<name>A0A454JHD4_9NEIS</name>
<evidence type="ECO:0000256" key="2">
    <source>
        <dbReference type="ARBA" id="ARBA00022723"/>
    </source>
</evidence>
<dbReference type="PANTHER" id="PTHR46124">
    <property type="entry name" value="D-AMINOACYL-TRNA DEACYLASE"/>
    <property type="match status" value="1"/>
</dbReference>
<dbReference type="Gene3D" id="3.20.20.140">
    <property type="entry name" value="Metal-dependent hydrolases"/>
    <property type="match status" value="1"/>
</dbReference>
<feature type="binding site" evidence="4">
    <location>
        <position position="209"/>
    </location>
    <ligand>
        <name>a divalent metal cation</name>
        <dbReference type="ChEBI" id="CHEBI:60240"/>
        <label>1</label>
    </ligand>
</feature>
<reference evidence="5 6" key="1">
    <citation type="submission" date="2018-10" db="EMBL/GenBank/DDBJ databases">
        <title>Draft genome sequence of Aquitalea MWU14-2217 isolated from a wild cranberry bog in Provincetown, Massachusetts.</title>
        <authorList>
            <person name="Ebadzadsahrai G."/>
            <person name="Soby S."/>
        </authorList>
    </citation>
    <scope>NUCLEOTIDE SEQUENCE [LARGE SCALE GENOMIC DNA]</scope>
    <source>
        <strain evidence="5 6">MWU14-2217</strain>
    </source>
</reference>
<dbReference type="EMBL" id="RFAR01000049">
    <property type="protein sequence ID" value="RMC96496.1"/>
    <property type="molecule type" value="Genomic_DNA"/>
</dbReference>
<dbReference type="AlphaFoldDB" id="A0A454JHD4"/>
<dbReference type="InterPro" id="IPR032466">
    <property type="entry name" value="Metal_Hydrolase"/>
</dbReference>
<protein>
    <submittedName>
        <fullName evidence="5">TatD family deoxyribonuclease</fullName>
    </submittedName>
</protein>
<dbReference type="PIRSF" id="PIRSF005902">
    <property type="entry name" value="DNase_TatD"/>
    <property type="match status" value="1"/>
</dbReference>
<dbReference type="Pfam" id="PF01026">
    <property type="entry name" value="TatD_DNase"/>
    <property type="match status" value="1"/>
</dbReference>
<evidence type="ECO:0000256" key="1">
    <source>
        <dbReference type="ARBA" id="ARBA00009275"/>
    </source>
</evidence>
<dbReference type="PROSITE" id="PS01091">
    <property type="entry name" value="TATD_3"/>
    <property type="match status" value="1"/>
</dbReference>
<feature type="binding site" evidence="4">
    <location>
        <position position="136"/>
    </location>
    <ligand>
        <name>a divalent metal cation</name>
        <dbReference type="ChEBI" id="CHEBI:60240"/>
        <label>2</label>
    </ligand>
</feature>
<dbReference type="GO" id="GO:0016788">
    <property type="term" value="F:hydrolase activity, acting on ester bonds"/>
    <property type="evidence" value="ECO:0007669"/>
    <property type="project" value="InterPro"/>
</dbReference>
<dbReference type="Proteomes" id="UP000274139">
    <property type="component" value="Unassembled WGS sequence"/>
</dbReference>
<dbReference type="PROSITE" id="PS01137">
    <property type="entry name" value="TATD_1"/>
    <property type="match status" value="1"/>
</dbReference>